<keyword evidence="2" id="KW-1185">Reference proteome</keyword>
<sequence>MRRTKPTSDIRLRTSNGSTIQTRRATGFYLTFVKETTTLWHGSPKHYSSPRSENSILPSARAVTWLGGS</sequence>
<dbReference type="RefSeq" id="XP_007739498.1">
    <property type="nucleotide sequence ID" value="XM_007741308.1"/>
</dbReference>
<reference evidence="1 2" key="1">
    <citation type="submission" date="2013-03" db="EMBL/GenBank/DDBJ databases">
        <title>The Genome Sequence of Cladophialophora psammophila CBS 110553.</title>
        <authorList>
            <consortium name="The Broad Institute Genomics Platform"/>
            <person name="Cuomo C."/>
            <person name="de Hoog S."/>
            <person name="Gorbushina A."/>
            <person name="Walker B."/>
            <person name="Young S.K."/>
            <person name="Zeng Q."/>
            <person name="Gargeya S."/>
            <person name="Fitzgerald M."/>
            <person name="Haas B."/>
            <person name="Abouelleil A."/>
            <person name="Allen A.W."/>
            <person name="Alvarado L."/>
            <person name="Arachchi H.M."/>
            <person name="Berlin A.M."/>
            <person name="Chapman S.B."/>
            <person name="Gainer-Dewar J."/>
            <person name="Goldberg J."/>
            <person name="Griggs A."/>
            <person name="Gujja S."/>
            <person name="Hansen M."/>
            <person name="Howarth C."/>
            <person name="Imamovic A."/>
            <person name="Ireland A."/>
            <person name="Larimer J."/>
            <person name="McCowan C."/>
            <person name="Murphy C."/>
            <person name="Pearson M."/>
            <person name="Poon T.W."/>
            <person name="Priest M."/>
            <person name="Roberts A."/>
            <person name="Saif S."/>
            <person name="Shea T."/>
            <person name="Sisk P."/>
            <person name="Sykes S."/>
            <person name="Wortman J."/>
            <person name="Nusbaum C."/>
            <person name="Birren B."/>
        </authorList>
    </citation>
    <scope>NUCLEOTIDE SEQUENCE [LARGE SCALE GENOMIC DNA]</scope>
    <source>
        <strain evidence="1 2">CBS 110553</strain>
    </source>
</reference>
<organism evidence="1 2">
    <name type="scientific">Cladophialophora psammophila CBS 110553</name>
    <dbReference type="NCBI Taxonomy" id="1182543"/>
    <lineage>
        <taxon>Eukaryota</taxon>
        <taxon>Fungi</taxon>
        <taxon>Dikarya</taxon>
        <taxon>Ascomycota</taxon>
        <taxon>Pezizomycotina</taxon>
        <taxon>Eurotiomycetes</taxon>
        <taxon>Chaetothyriomycetidae</taxon>
        <taxon>Chaetothyriales</taxon>
        <taxon>Herpotrichiellaceae</taxon>
        <taxon>Cladophialophora</taxon>
    </lineage>
</organism>
<dbReference type="Proteomes" id="UP000019471">
    <property type="component" value="Unassembled WGS sequence"/>
</dbReference>
<dbReference type="GeneID" id="19185425"/>
<accession>W9XGV6</accession>
<dbReference type="HOGENOM" id="CLU_2775746_0_0_1"/>
<dbReference type="AlphaFoldDB" id="W9XGV6"/>
<protein>
    <submittedName>
        <fullName evidence="1">Uncharacterized protein</fullName>
    </submittedName>
</protein>
<gene>
    <name evidence="1" type="ORF">A1O5_00689</name>
</gene>
<evidence type="ECO:0000313" key="2">
    <source>
        <dbReference type="Proteomes" id="UP000019471"/>
    </source>
</evidence>
<dbReference type="EMBL" id="AMGX01000001">
    <property type="protein sequence ID" value="EXJ76181.1"/>
    <property type="molecule type" value="Genomic_DNA"/>
</dbReference>
<evidence type="ECO:0000313" key="1">
    <source>
        <dbReference type="EMBL" id="EXJ76181.1"/>
    </source>
</evidence>
<name>W9XGV6_9EURO</name>
<proteinExistence type="predicted"/>
<comment type="caution">
    <text evidence="1">The sequence shown here is derived from an EMBL/GenBank/DDBJ whole genome shotgun (WGS) entry which is preliminary data.</text>
</comment>